<dbReference type="EMBL" id="QFFM01000014">
    <property type="protein sequence ID" value="PWG65041.1"/>
    <property type="molecule type" value="Genomic_DNA"/>
</dbReference>
<dbReference type="OrthoDB" id="9758772at2"/>
<name>A0A2U2N778_9BIFI</name>
<keyword evidence="3" id="KW-0378">Hydrolase</keyword>
<accession>A0A2U2N778</accession>
<keyword evidence="7" id="KW-1185">Reference proteome</keyword>
<evidence type="ECO:0000256" key="4">
    <source>
        <dbReference type="ARBA" id="ARBA00023316"/>
    </source>
</evidence>
<comment type="caution">
    <text evidence="6">The sequence shown here is derived from an EMBL/GenBank/DDBJ whole genome shotgun (WGS) entry which is preliminary data.</text>
</comment>
<dbReference type="GO" id="GO:0009253">
    <property type="term" value="P:peptidoglycan catabolic process"/>
    <property type="evidence" value="ECO:0007669"/>
    <property type="project" value="InterPro"/>
</dbReference>
<sequence>MKNWETLEPDQTMLLTTHYTPGRSGRRIDKILVHHNSGPLSIEGCWQVWQTRAASAHYQVDAAGRIGRLVNDADTAWHAGDWDANTTSIGIEHADITSQPWTISEATLDNGAHLVAALCHHYGLGRPEWLKNVFPHNHFQATECPASIGGTQRDAYMARAQQYYDQMEGDDMSPEEVWNVNINGVKARDRLIGIDNAANGINNRVTSEEWKWLTGRAYRTMALLKKLCGIKDADTTIPETATVQLSDAQMDQIADKVAARLKDNA</sequence>
<dbReference type="InterPro" id="IPR051206">
    <property type="entry name" value="NAMLAA_amidase_2"/>
</dbReference>
<dbReference type="AlphaFoldDB" id="A0A2U2N778"/>
<dbReference type="Proteomes" id="UP000245876">
    <property type="component" value="Unassembled WGS sequence"/>
</dbReference>
<dbReference type="GO" id="GO:0009254">
    <property type="term" value="P:peptidoglycan turnover"/>
    <property type="evidence" value="ECO:0007669"/>
    <property type="project" value="TreeGrafter"/>
</dbReference>
<evidence type="ECO:0000313" key="6">
    <source>
        <dbReference type="EMBL" id="PWG65041.1"/>
    </source>
</evidence>
<dbReference type="CDD" id="cd06583">
    <property type="entry name" value="PGRP"/>
    <property type="match status" value="1"/>
</dbReference>
<dbReference type="PANTHER" id="PTHR30417:SF1">
    <property type="entry name" value="N-ACETYLMURAMOYL-L-ALANINE AMIDASE AMID"/>
    <property type="match status" value="1"/>
</dbReference>
<evidence type="ECO:0000256" key="3">
    <source>
        <dbReference type="ARBA" id="ARBA00022801"/>
    </source>
</evidence>
<evidence type="ECO:0000256" key="1">
    <source>
        <dbReference type="ARBA" id="ARBA00001561"/>
    </source>
</evidence>
<dbReference type="InterPro" id="IPR036505">
    <property type="entry name" value="Amidase/PGRP_sf"/>
</dbReference>
<keyword evidence="4" id="KW-0961">Cell wall biogenesis/degradation</keyword>
<dbReference type="GO" id="GO:0008745">
    <property type="term" value="F:N-acetylmuramoyl-L-alanine amidase activity"/>
    <property type="evidence" value="ECO:0007669"/>
    <property type="project" value="UniProtKB-EC"/>
</dbReference>
<dbReference type="SMART" id="SM00644">
    <property type="entry name" value="Ami_2"/>
    <property type="match status" value="1"/>
</dbReference>
<dbReference type="PANTHER" id="PTHR30417">
    <property type="entry name" value="N-ACETYLMURAMOYL-L-ALANINE AMIDASE AMID"/>
    <property type="match status" value="1"/>
</dbReference>
<feature type="domain" description="N-acetylmuramoyl-L-alanine amidase" evidence="5">
    <location>
        <begin position="16"/>
        <end position="156"/>
    </location>
</feature>
<dbReference type="SUPFAM" id="SSF55846">
    <property type="entry name" value="N-acetylmuramoyl-L-alanine amidase-like"/>
    <property type="match status" value="1"/>
</dbReference>
<dbReference type="Pfam" id="PF01510">
    <property type="entry name" value="Amidase_2"/>
    <property type="match status" value="1"/>
</dbReference>
<dbReference type="RefSeq" id="WP_109057293.1">
    <property type="nucleotide sequence ID" value="NZ_QFFM01000014.1"/>
</dbReference>
<reference evidence="6 7" key="1">
    <citation type="journal article" date="2018" name="Int. J. Syst. Evol. Microbiol.">
        <title>Bifidobacterium callitrichidarum sp. nov. from the faeces of the emperor tamarin (Saguinus imperator).</title>
        <authorList>
            <person name="Modesto M."/>
            <person name="Michelini S."/>
            <person name="Sansosti M.C."/>
            <person name="De Filippo C."/>
            <person name="Cavalieri D."/>
            <person name="Qvirist L."/>
            <person name="Andlid T."/>
            <person name="Spiezio C."/>
            <person name="Sandri C."/>
            <person name="Pascarelli S."/>
            <person name="Sgorbati B."/>
            <person name="Mattarelli P."/>
        </authorList>
    </citation>
    <scope>NUCLEOTIDE SEQUENCE [LARGE SCALE GENOMIC DNA]</scope>
    <source>
        <strain evidence="6 7">TRI 5</strain>
    </source>
</reference>
<evidence type="ECO:0000259" key="5">
    <source>
        <dbReference type="SMART" id="SM00644"/>
    </source>
</evidence>
<evidence type="ECO:0000313" key="7">
    <source>
        <dbReference type="Proteomes" id="UP000245876"/>
    </source>
</evidence>
<dbReference type="InterPro" id="IPR002502">
    <property type="entry name" value="Amidase_domain"/>
</dbReference>
<dbReference type="Gene3D" id="3.40.80.10">
    <property type="entry name" value="Peptidoglycan recognition protein-like"/>
    <property type="match status" value="1"/>
</dbReference>
<dbReference type="EC" id="3.5.1.28" evidence="2"/>
<proteinExistence type="predicted"/>
<organism evidence="6 7">
    <name type="scientific">Bifidobacterium callitrichidarum</name>
    <dbReference type="NCBI Taxonomy" id="2052941"/>
    <lineage>
        <taxon>Bacteria</taxon>
        <taxon>Bacillati</taxon>
        <taxon>Actinomycetota</taxon>
        <taxon>Actinomycetes</taxon>
        <taxon>Bifidobacteriales</taxon>
        <taxon>Bifidobacteriaceae</taxon>
        <taxon>Bifidobacterium</taxon>
    </lineage>
</organism>
<gene>
    <name evidence="6" type="ORF">DF196_07815</name>
</gene>
<protein>
    <recommendedName>
        <fullName evidence="2">N-acetylmuramoyl-L-alanine amidase</fullName>
        <ecNumber evidence="2">3.5.1.28</ecNumber>
    </recommendedName>
</protein>
<evidence type="ECO:0000256" key="2">
    <source>
        <dbReference type="ARBA" id="ARBA00011901"/>
    </source>
</evidence>
<dbReference type="GO" id="GO:0071555">
    <property type="term" value="P:cell wall organization"/>
    <property type="evidence" value="ECO:0007669"/>
    <property type="project" value="UniProtKB-KW"/>
</dbReference>
<comment type="catalytic activity">
    <reaction evidence="1">
        <text>Hydrolyzes the link between N-acetylmuramoyl residues and L-amino acid residues in certain cell-wall glycopeptides.</text>
        <dbReference type="EC" id="3.5.1.28"/>
    </reaction>
</comment>